<organism evidence="2 3">
    <name type="scientific">Streptomyces phage Coruscant</name>
    <dbReference type="NCBI Taxonomy" id="2739834"/>
    <lineage>
        <taxon>Viruses</taxon>
        <taxon>Duplodnaviria</taxon>
        <taxon>Heunggongvirae</taxon>
        <taxon>Uroviricota</taxon>
        <taxon>Caudoviricetes</taxon>
        <taxon>Stanwilliamsviridae</taxon>
        <taxon>Boydwoodruffvirinae</taxon>
        <taxon>Coruscantvirus</taxon>
        <taxon>Coruscantvirus coruscant</taxon>
    </lineage>
</organism>
<keyword evidence="1" id="KW-1133">Transmembrane helix</keyword>
<evidence type="ECO:0000313" key="3">
    <source>
        <dbReference type="Proteomes" id="UP000515922"/>
    </source>
</evidence>
<evidence type="ECO:0000313" key="2">
    <source>
        <dbReference type="EMBL" id="QMP84316.1"/>
    </source>
</evidence>
<proteinExistence type="predicted"/>
<dbReference type="Proteomes" id="UP000515922">
    <property type="component" value="Segment"/>
</dbReference>
<evidence type="ECO:0000256" key="1">
    <source>
        <dbReference type="SAM" id="Phobius"/>
    </source>
</evidence>
<reference evidence="2 3" key="1">
    <citation type="submission" date="2020-07" db="EMBL/GenBank/DDBJ databases">
        <title>Streptomyces phage Genome sequencing and assembly.</title>
        <authorList>
            <person name="Sharma V."/>
            <person name="Hardy A."/>
            <person name="Frunzke J."/>
        </authorList>
    </citation>
    <scope>NUCLEOTIDE SEQUENCE [LARGE SCALE GENOMIC DNA]</scope>
</reference>
<name>A0A7G4AWC6_9CAUD</name>
<protein>
    <submittedName>
        <fullName evidence="2">Uncharacterized protein</fullName>
    </submittedName>
</protein>
<keyword evidence="1" id="KW-0812">Transmembrane</keyword>
<dbReference type="EMBL" id="MT711976">
    <property type="protein sequence ID" value="QMP84316.1"/>
    <property type="molecule type" value="Genomic_DNA"/>
</dbReference>
<keyword evidence="1" id="KW-0472">Membrane</keyword>
<sequence length="66" mass="7349">MYPSPNIKFTAIVSATLFGCVSVITGAILYGVKIGADTERACLESDRVYVHYTCVDRIEDLRYIDD</sequence>
<keyword evidence="3" id="KW-1185">Reference proteome</keyword>
<accession>A0A7G4AWC6</accession>
<gene>
    <name evidence="2" type="ORF">HUN41_00224</name>
</gene>
<feature type="transmembrane region" description="Helical" evidence="1">
    <location>
        <begin position="12"/>
        <end position="32"/>
    </location>
</feature>